<evidence type="ECO:0000313" key="10">
    <source>
        <dbReference type="Proteomes" id="UP000034521"/>
    </source>
</evidence>
<dbReference type="SUPFAM" id="SSF109604">
    <property type="entry name" value="HD-domain/PDEase-like"/>
    <property type="match status" value="1"/>
</dbReference>
<evidence type="ECO:0000313" key="9">
    <source>
        <dbReference type="EMBL" id="KKT59030.1"/>
    </source>
</evidence>
<evidence type="ECO:0000256" key="5">
    <source>
        <dbReference type="HAMAP-Rule" id="MF_00335"/>
    </source>
</evidence>
<dbReference type="PANTHER" id="PTHR12826:SF15">
    <property type="entry name" value="RIBONUCLEASE Y"/>
    <property type="match status" value="1"/>
</dbReference>
<dbReference type="InterPro" id="IPR006674">
    <property type="entry name" value="HD_domain"/>
</dbReference>
<feature type="domain" description="HD" evidence="8">
    <location>
        <begin position="333"/>
        <end position="425"/>
    </location>
</feature>
<dbReference type="GO" id="GO:0004521">
    <property type="term" value="F:RNA endonuclease activity"/>
    <property type="evidence" value="ECO:0007669"/>
    <property type="project" value="UniProtKB-UniRule"/>
</dbReference>
<dbReference type="PROSITE" id="PS50084">
    <property type="entry name" value="KH_TYPE_1"/>
    <property type="match status" value="1"/>
</dbReference>
<evidence type="ECO:0000256" key="2">
    <source>
        <dbReference type="ARBA" id="ARBA00022759"/>
    </source>
</evidence>
<dbReference type="GO" id="GO:0005886">
    <property type="term" value="C:plasma membrane"/>
    <property type="evidence" value="ECO:0007669"/>
    <property type="project" value="UniProtKB-UniRule"/>
</dbReference>
<reference evidence="9 10" key="1">
    <citation type="journal article" date="2015" name="Nature">
        <title>rRNA introns, odd ribosomes, and small enigmatic genomes across a large radiation of phyla.</title>
        <authorList>
            <person name="Brown C.T."/>
            <person name="Hug L.A."/>
            <person name="Thomas B.C."/>
            <person name="Sharon I."/>
            <person name="Castelle C.J."/>
            <person name="Singh A."/>
            <person name="Wilkins M.J."/>
            <person name="Williams K.H."/>
            <person name="Banfield J.F."/>
        </authorList>
    </citation>
    <scope>NUCLEOTIDE SEQUENCE [LARGE SCALE GENOMIC DNA]</scope>
</reference>
<name>A0A0G1IIL7_9BACT</name>
<evidence type="ECO:0000256" key="7">
    <source>
        <dbReference type="SAM" id="MobiDB-lite"/>
    </source>
</evidence>
<dbReference type="InterPro" id="IPR004087">
    <property type="entry name" value="KH_dom"/>
</dbReference>
<dbReference type="AlphaFoldDB" id="A0A0G1IIL7"/>
<keyword evidence="3 5" id="KW-0378">Hydrolase</keyword>
<evidence type="ECO:0000256" key="1">
    <source>
        <dbReference type="ARBA" id="ARBA00022722"/>
    </source>
</evidence>
<dbReference type="InterPro" id="IPR017705">
    <property type="entry name" value="Ribonuclease_Y"/>
</dbReference>
<dbReference type="SUPFAM" id="SSF54791">
    <property type="entry name" value="Eukaryotic type KH-domain (KH-domain type I)"/>
    <property type="match status" value="1"/>
</dbReference>
<dbReference type="NCBIfam" id="TIGR00277">
    <property type="entry name" value="HDIG"/>
    <property type="match status" value="1"/>
</dbReference>
<dbReference type="PROSITE" id="PS51831">
    <property type="entry name" value="HD"/>
    <property type="match status" value="1"/>
</dbReference>
<organism evidence="9 10">
    <name type="scientific">Candidatus Gottesmanbacteria bacterium GW2011_GWA1_44_24b</name>
    <dbReference type="NCBI Taxonomy" id="1618437"/>
    <lineage>
        <taxon>Bacteria</taxon>
        <taxon>Candidatus Gottesmaniibacteriota</taxon>
    </lineage>
</organism>
<dbReference type="GO" id="GO:0006402">
    <property type="term" value="P:mRNA catabolic process"/>
    <property type="evidence" value="ECO:0007669"/>
    <property type="project" value="UniProtKB-UniRule"/>
</dbReference>
<comment type="similarity">
    <text evidence="5">Belongs to the RNase Y family.</text>
</comment>
<evidence type="ECO:0000259" key="8">
    <source>
        <dbReference type="PROSITE" id="PS51831"/>
    </source>
</evidence>
<evidence type="ECO:0000256" key="3">
    <source>
        <dbReference type="ARBA" id="ARBA00022801"/>
    </source>
</evidence>
<comment type="function">
    <text evidence="5">Endoribonuclease that initiates mRNA decay.</text>
</comment>
<gene>
    <name evidence="5" type="primary">rny</name>
    <name evidence="9" type="ORF">UW52_C0051G0004</name>
</gene>
<dbReference type="InterPro" id="IPR036612">
    <property type="entry name" value="KH_dom_type_1_sf"/>
</dbReference>
<dbReference type="Proteomes" id="UP000034521">
    <property type="component" value="Unassembled WGS sequence"/>
</dbReference>
<dbReference type="EC" id="3.1.-.-" evidence="5 6"/>
<proteinExistence type="inferred from homology"/>
<dbReference type="InterPro" id="IPR006675">
    <property type="entry name" value="HDIG_dom"/>
</dbReference>
<dbReference type="Pfam" id="PF12072">
    <property type="entry name" value="RNase_Y_N"/>
    <property type="match status" value="1"/>
</dbReference>
<dbReference type="GO" id="GO:0003723">
    <property type="term" value="F:RNA binding"/>
    <property type="evidence" value="ECO:0007669"/>
    <property type="project" value="UniProtKB-UniRule"/>
</dbReference>
<dbReference type="InterPro" id="IPR003607">
    <property type="entry name" value="HD/PDEase_dom"/>
</dbReference>
<dbReference type="Pfam" id="PF01966">
    <property type="entry name" value="HD"/>
    <property type="match status" value="1"/>
</dbReference>
<dbReference type="CDD" id="cd22431">
    <property type="entry name" value="KH-I_RNaseY"/>
    <property type="match status" value="1"/>
</dbReference>
<keyword evidence="2 5" id="KW-0255">Endonuclease</keyword>
<dbReference type="GO" id="GO:0016787">
    <property type="term" value="F:hydrolase activity"/>
    <property type="evidence" value="ECO:0007669"/>
    <property type="project" value="UniProtKB-KW"/>
</dbReference>
<dbReference type="SMART" id="SM00471">
    <property type="entry name" value="HDc"/>
    <property type="match status" value="1"/>
</dbReference>
<dbReference type="HAMAP" id="MF_00335">
    <property type="entry name" value="RNase_Y"/>
    <property type="match status" value="1"/>
</dbReference>
<evidence type="ECO:0000256" key="4">
    <source>
        <dbReference type="ARBA" id="ARBA00022884"/>
    </source>
</evidence>
<dbReference type="Gene3D" id="1.10.3210.10">
    <property type="entry name" value="Hypothetical protein af1432"/>
    <property type="match status" value="1"/>
</dbReference>
<comment type="caution">
    <text evidence="9">The sequence shown here is derived from an EMBL/GenBank/DDBJ whole genome shotgun (WGS) entry which is preliminary data.</text>
</comment>
<dbReference type="PATRIC" id="fig|1618437.3.peg.905"/>
<feature type="region of interest" description="Disordered" evidence="7">
    <location>
        <begin position="20"/>
        <end position="42"/>
    </location>
</feature>
<keyword evidence="1 5" id="KW-0540">Nuclease</keyword>
<dbReference type="NCBIfam" id="TIGR03319">
    <property type="entry name" value="RNase_Y"/>
    <property type="match status" value="1"/>
</dbReference>
<evidence type="ECO:0000256" key="6">
    <source>
        <dbReference type="NCBIfam" id="TIGR03319"/>
    </source>
</evidence>
<accession>A0A0G1IIL7</accession>
<dbReference type="PANTHER" id="PTHR12826">
    <property type="entry name" value="RIBONUCLEASE Y"/>
    <property type="match status" value="1"/>
</dbReference>
<dbReference type="SMART" id="SM00322">
    <property type="entry name" value="KH"/>
    <property type="match status" value="1"/>
</dbReference>
<dbReference type="Pfam" id="PF00013">
    <property type="entry name" value="KH_1"/>
    <property type="match status" value="1"/>
</dbReference>
<sequence>MFDVLKTLSGLVKARKVRTPAGKRLEKTRPSEREEAKKMHPQIITPSIKPEKSPQIKKMRIEAEAQHTLAEAKAKEMLYEAKEEAFRIRRSAEDEIRRKLEVLDHREGALSEREKLILEKGLSIHKQAEDAEKLKKEWLEKLEKVARMTADEAKEMVYRRVKEKEAEMIARLIKESEIKAKEEADVKARDILADAMRHGATDYVAEYTVSTIKITDEDMKGRIIGKEGRNIRAFETATGVDVDLDEEGVIRLSCFDPVRREIARVCLERLLKDGRVQPGRIEDIVAEVKKEIDRIMFEEGQKLCHSVGVYNLPSPIVAMLGKFKYRFSYGQNMIAHTLEETKIGVAIAKEIGADANVVRLGCLLHDIGKVITDKEGSHVELGVEFLKKYGLPARVIDCVAQHHEDTPFNSVESVITYIADAISGGRPGARYENYDEYVKRLKSLEEIAKSHEGVKESFAFQAGRELRVIVDPGKVTDANATVMAQEIKGEIEEKVTFPGQIKITVVREIRAVETAK</sequence>
<keyword evidence="4 5" id="KW-0694">RNA-binding</keyword>
<protein>
    <recommendedName>
        <fullName evidence="5 6">Ribonuclease Y</fullName>
        <shortName evidence="5">RNase Y</shortName>
        <ecNumber evidence="5 6">3.1.-.-</ecNumber>
    </recommendedName>
</protein>
<feature type="compositionally biased region" description="Basic and acidic residues" evidence="7">
    <location>
        <begin position="23"/>
        <end position="38"/>
    </location>
</feature>
<dbReference type="EMBL" id="LCIQ01000051">
    <property type="protein sequence ID" value="KKT59030.1"/>
    <property type="molecule type" value="Genomic_DNA"/>
</dbReference>
<dbReference type="InterPro" id="IPR022711">
    <property type="entry name" value="RNase_Y_N"/>
</dbReference>
<dbReference type="InterPro" id="IPR004088">
    <property type="entry name" value="KH_dom_type_1"/>
</dbReference>